<keyword evidence="2" id="KW-0732">Signal</keyword>
<dbReference type="Proteomes" id="UP000013827">
    <property type="component" value="Unassembled WGS sequence"/>
</dbReference>
<dbReference type="HOGENOM" id="CLU_2214944_0_0_1"/>
<evidence type="ECO:0000256" key="1">
    <source>
        <dbReference type="SAM" id="MobiDB-lite"/>
    </source>
</evidence>
<dbReference type="GeneID" id="17272872"/>
<feature type="chain" id="PRO_5044262353" evidence="2">
    <location>
        <begin position="31"/>
        <end position="107"/>
    </location>
</feature>
<evidence type="ECO:0000313" key="4">
    <source>
        <dbReference type="Proteomes" id="UP000013827"/>
    </source>
</evidence>
<dbReference type="PaxDb" id="2903-EOD27325"/>
<feature type="signal peptide" evidence="2">
    <location>
        <begin position="1"/>
        <end position="30"/>
    </location>
</feature>
<keyword evidence="4" id="KW-1185">Reference proteome</keyword>
<dbReference type="RefSeq" id="XP_005779754.1">
    <property type="nucleotide sequence ID" value="XM_005779697.1"/>
</dbReference>
<sequence>MRISYIHLCVCSSLCLVPWCVVGSARTSEAVPGPRSVAPGATSGAATDQLAAPAPGKKRKRVDFNPAERSSTPTAKLSEEPPAWTLETVKIAMHNLVLDQREKKQGR</sequence>
<evidence type="ECO:0000313" key="3">
    <source>
        <dbReference type="EnsemblProtists" id="EOD27325"/>
    </source>
</evidence>
<name>A0A0D3JUZ0_EMIH1</name>
<feature type="region of interest" description="Disordered" evidence="1">
    <location>
        <begin position="27"/>
        <end position="81"/>
    </location>
</feature>
<accession>A0A0D3JUZ0</accession>
<proteinExistence type="predicted"/>
<dbReference type="EnsemblProtists" id="EOD27325">
    <property type="protein sequence ID" value="EOD27325"/>
    <property type="gene ID" value="EMIHUDRAFT_254337"/>
</dbReference>
<reference evidence="3" key="2">
    <citation type="submission" date="2024-10" db="UniProtKB">
        <authorList>
            <consortium name="EnsemblProtists"/>
        </authorList>
    </citation>
    <scope>IDENTIFICATION</scope>
</reference>
<organism evidence="3 4">
    <name type="scientific">Emiliania huxleyi (strain CCMP1516)</name>
    <dbReference type="NCBI Taxonomy" id="280463"/>
    <lineage>
        <taxon>Eukaryota</taxon>
        <taxon>Haptista</taxon>
        <taxon>Haptophyta</taxon>
        <taxon>Prymnesiophyceae</taxon>
        <taxon>Isochrysidales</taxon>
        <taxon>Noelaerhabdaceae</taxon>
        <taxon>Emiliania</taxon>
    </lineage>
</organism>
<evidence type="ECO:0000256" key="2">
    <source>
        <dbReference type="SAM" id="SignalP"/>
    </source>
</evidence>
<reference evidence="4" key="1">
    <citation type="journal article" date="2013" name="Nature">
        <title>Pan genome of the phytoplankton Emiliania underpins its global distribution.</title>
        <authorList>
            <person name="Read B.A."/>
            <person name="Kegel J."/>
            <person name="Klute M.J."/>
            <person name="Kuo A."/>
            <person name="Lefebvre S.C."/>
            <person name="Maumus F."/>
            <person name="Mayer C."/>
            <person name="Miller J."/>
            <person name="Monier A."/>
            <person name="Salamov A."/>
            <person name="Young J."/>
            <person name="Aguilar M."/>
            <person name="Claverie J.M."/>
            <person name="Frickenhaus S."/>
            <person name="Gonzalez K."/>
            <person name="Herman E.K."/>
            <person name="Lin Y.C."/>
            <person name="Napier J."/>
            <person name="Ogata H."/>
            <person name="Sarno A.F."/>
            <person name="Shmutz J."/>
            <person name="Schroeder D."/>
            <person name="de Vargas C."/>
            <person name="Verret F."/>
            <person name="von Dassow P."/>
            <person name="Valentin K."/>
            <person name="Van de Peer Y."/>
            <person name="Wheeler G."/>
            <person name="Dacks J.B."/>
            <person name="Delwiche C.F."/>
            <person name="Dyhrman S.T."/>
            <person name="Glockner G."/>
            <person name="John U."/>
            <person name="Richards T."/>
            <person name="Worden A.Z."/>
            <person name="Zhang X."/>
            <person name="Grigoriev I.V."/>
            <person name="Allen A.E."/>
            <person name="Bidle K."/>
            <person name="Borodovsky M."/>
            <person name="Bowler C."/>
            <person name="Brownlee C."/>
            <person name="Cock J.M."/>
            <person name="Elias M."/>
            <person name="Gladyshev V.N."/>
            <person name="Groth M."/>
            <person name="Guda C."/>
            <person name="Hadaegh A."/>
            <person name="Iglesias-Rodriguez M.D."/>
            <person name="Jenkins J."/>
            <person name="Jones B.M."/>
            <person name="Lawson T."/>
            <person name="Leese F."/>
            <person name="Lindquist E."/>
            <person name="Lobanov A."/>
            <person name="Lomsadze A."/>
            <person name="Malik S.B."/>
            <person name="Marsh M.E."/>
            <person name="Mackinder L."/>
            <person name="Mock T."/>
            <person name="Mueller-Roeber B."/>
            <person name="Pagarete A."/>
            <person name="Parker M."/>
            <person name="Probert I."/>
            <person name="Quesneville H."/>
            <person name="Raines C."/>
            <person name="Rensing S.A."/>
            <person name="Riano-Pachon D.M."/>
            <person name="Richier S."/>
            <person name="Rokitta S."/>
            <person name="Shiraiwa Y."/>
            <person name="Soanes D.M."/>
            <person name="van der Giezen M."/>
            <person name="Wahlund T.M."/>
            <person name="Williams B."/>
            <person name="Wilson W."/>
            <person name="Wolfe G."/>
            <person name="Wurch L.L."/>
        </authorList>
    </citation>
    <scope>NUCLEOTIDE SEQUENCE</scope>
</reference>
<protein>
    <submittedName>
        <fullName evidence="3">Uncharacterized protein</fullName>
    </submittedName>
</protein>
<dbReference type="KEGG" id="ehx:EMIHUDRAFT_254337"/>
<dbReference type="AlphaFoldDB" id="A0A0D3JUZ0"/>